<dbReference type="Gene3D" id="3.30.565.10">
    <property type="entry name" value="Histidine kinase-like ATPase, C-terminal domain"/>
    <property type="match status" value="1"/>
</dbReference>
<name>A0A066TUS5_9PSEU</name>
<comment type="caution">
    <text evidence="3">The sequence shown here is derived from an EMBL/GenBank/DDBJ whole genome shotgun (WGS) entry which is preliminary data.</text>
</comment>
<evidence type="ECO:0000259" key="2">
    <source>
        <dbReference type="Pfam" id="PF13581"/>
    </source>
</evidence>
<dbReference type="Pfam" id="PF13581">
    <property type="entry name" value="HATPase_c_2"/>
    <property type="match status" value="1"/>
</dbReference>
<accession>A0A066TUS5</accession>
<keyword evidence="3" id="KW-0418">Kinase</keyword>
<evidence type="ECO:0000313" key="4">
    <source>
        <dbReference type="Proteomes" id="UP000027345"/>
    </source>
</evidence>
<protein>
    <submittedName>
        <fullName evidence="3">Histidine kinase</fullName>
    </submittedName>
</protein>
<dbReference type="PANTHER" id="PTHR35526:SF3">
    <property type="entry name" value="ANTI-SIGMA-F FACTOR RSBW"/>
    <property type="match status" value="1"/>
</dbReference>
<dbReference type="OrthoDB" id="4326936at2"/>
<dbReference type="RefSeq" id="WP_043785071.1">
    <property type="nucleotide sequence ID" value="NZ_JMQI01000058.1"/>
</dbReference>
<feature type="domain" description="Histidine kinase/HSP90-like ATPase" evidence="2">
    <location>
        <begin position="23"/>
        <end position="128"/>
    </location>
</feature>
<dbReference type="eggNOG" id="COG4585">
    <property type="taxonomic scope" value="Bacteria"/>
</dbReference>
<evidence type="ECO:0000256" key="1">
    <source>
        <dbReference type="ARBA" id="ARBA00022527"/>
    </source>
</evidence>
<keyword evidence="4" id="KW-1185">Reference proteome</keyword>
<reference evidence="3 4" key="1">
    <citation type="submission" date="2014-05" db="EMBL/GenBank/DDBJ databases">
        <title>Draft genome sequence of Amycolatopsis rifamycinica DSM 46095.</title>
        <authorList>
            <person name="Lal R."/>
            <person name="Saxena A."/>
            <person name="Kumari R."/>
            <person name="Mukherjee U."/>
            <person name="Singh P."/>
            <person name="Sangwan N."/>
            <person name="Mahato N.K."/>
        </authorList>
    </citation>
    <scope>NUCLEOTIDE SEQUENCE [LARGE SCALE GENOMIC DNA]</scope>
    <source>
        <strain evidence="3 4">DSM 46095</strain>
    </source>
</reference>
<dbReference type="InterPro" id="IPR036890">
    <property type="entry name" value="HATPase_C_sf"/>
</dbReference>
<dbReference type="SUPFAM" id="SSF55874">
    <property type="entry name" value="ATPase domain of HSP90 chaperone/DNA topoisomerase II/histidine kinase"/>
    <property type="match status" value="1"/>
</dbReference>
<dbReference type="Proteomes" id="UP000027345">
    <property type="component" value="Unassembled WGS sequence"/>
</dbReference>
<sequence>MPSEQQTAQFDDSLRVIALEVADDLAELARVRAWADRLLQDLPEEQRVDALMVVDELTSNALRHGLPPRQVRLLRKRDWLSVEVDDTCVDPACPRPPSTDGGHGLKLVSAMSVSWGQWQRPTGKTVWAEIDLSASGGPR</sequence>
<gene>
    <name evidence="3" type="ORF">DV20_27440</name>
</gene>
<evidence type="ECO:0000313" key="3">
    <source>
        <dbReference type="EMBL" id="KDN18946.1"/>
    </source>
</evidence>
<dbReference type="CDD" id="cd16936">
    <property type="entry name" value="HATPase_RsbW-like"/>
    <property type="match status" value="1"/>
</dbReference>
<dbReference type="STRING" id="287986.DV20_27440"/>
<dbReference type="InterPro" id="IPR003594">
    <property type="entry name" value="HATPase_dom"/>
</dbReference>
<dbReference type="EMBL" id="JMQI01000058">
    <property type="protein sequence ID" value="KDN18946.1"/>
    <property type="molecule type" value="Genomic_DNA"/>
</dbReference>
<dbReference type="InterPro" id="IPR050267">
    <property type="entry name" value="Anti-sigma-factor_SerPK"/>
</dbReference>
<keyword evidence="3" id="KW-0808">Transferase</keyword>
<keyword evidence="1" id="KW-0723">Serine/threonine-protein kinase</keyword>
<proteinExistence type="predicted"/>
<dbReference type="AlphaFoldDB" id="A0A066TUS5"/>
<dbReference type="GO" id="GO:0004674">
    <property type="term" value="F:protein serine/threonine kinase activity"/>
    <property type="evidence" value="ECO:0007669"/>
    <property type="project" value="UniProtKB-KW"/>
</dbReference>
<dbReference type="PANTHER" id="PTHR35526">
    <property type="entry name" value="ANTI-SIGMA-F FACTOR RSBW-RELATED"/>
    <property type="match status" value="1"/>
</dbReference>
<organism evidence="3 4">
    <name type="scientific">Amycolatopsis rifamycinica</name>
    <dbReference type="NCBI Taxonomy" id="287986"/>
    <lineage>
        <taxon>Bacteria</taxon>
        <taxon>Bacillati</taxon>
        <taxon>Actinomycetota</taxon>
        <taxon>Actinomycetes</taxon>
        <taxon>Pseudonocardiales</taxon>
        <taxon>Pseudonocardiaceae</taxon>
        <taxon>Amycolatopsis</taxon>
    </lineage>
</organism>